<keyword evidence="4" id="KW-0067">ATP-binding</keyword>
<comment type="caution">
    <text evidence="11">The sequence shown here is derived from an EMBL/GenBank/DDBJ whole genome shotgun (WGS) entry which is preliminary data.</text>
</comment>
<feature type="transmembrane region" description="Helical" evidence="8">
    <location>
        <begin position="59"/>
        <end position="84"/>
    </location>
</feature>
<protein>
    <submittedName>
        <fullName evidence="11">Thiol reductant ABC exporter subunit CydC</fullName>
    </submittedName>
</protein>
<feature type="transmembrane region" description="Helical" evidence="8">
    <location>
        <begin position="176"/>
        <end position="196"/>
    </location>
</feature>
<dbReference type="Gene3D" id="3.40.50.300">
    <property type="entry name" value="P-loop containing nucleotide triphosphate hydrolases"/>
    <property type="match status" value="1"/>
</dbReference>
<dbReference type="NCBIfam" id="TIGR02868">
    <property type="entry name" value="CydC"/>
    <property type="match status" value="1"/>
</dbReference>
<evidence type="ECO:0000259" key="10">
    <source>
        <dbReference type="PROSITE" id="PS50929"/>
    </source>
</evidence>
<dbReference type="SMART" id="SM00382">
    <property type="entry name" value="AAA"/>
    <property type="match status" value="1"/>
</dbReference>
<dbReference type="SUPFAM" id="SSF90123">
    <property type="entry name" value="ABC transporter transmembrane region"/>
    <property type="match status" value="1"/>
</dbReference>
<evidence type="ECO:0000256" key="3">
    <source>
        <dbReference type="ARBA" id="ARBA00022741"/>
    </source>
</evidence>
<evidence type="ECO:0000313" key="11">
    <source>
        <dbReference type="EMBL" id="MCL7938932.1"/>
    </source>
</evidence>
<keyword evidence="6 8" id="KW-0472">Membrane</keyword>
<dbReference type="EMBL" id="JAMJPK010000001">
    <property type="protein sequence ID" value="MCL7938932.1"/>
    <property type="molecule type" value="Genomic_DNA"/>
</dbReference>
<keyword evidence="5 8" id="KW-1133">Transmembrane helix</keyword>
<evidence type="ECO:0000256" key="2">
    <source>
        <dbReference type="ARBA" id="ARBA00022692"/>
    </source>
</evidence>
<keyword evidence="2 8" id="KW-0812">Transmembrane</keyword>
<dbReference type="Proteomes" id="UP001165369">
    <property type="component" value="Unassembled WGS sequence"/>
</dbReference>
<dbReference type="RefSeq" id="WP_250058953.1">
    <property type="nucleotide sequence ID" value="NZ_JAMJPK010000001.1"/>
</dbReference>
<organism evidence="11 12">
    <name type="scientific">Halomonas gemina</name>
    <dbReference type="NCBI Taxonomy" id="2945105"/>
    <lineage>
        <taxon>Bacteria</taxon>
        <taxon>Pseudomonadati</taxon>
        <taxon>Pseudomonadota</taxon>
        <taxon>Gammaproteobacteria</taxon>
        <taxon>Oceanospirillales</taxon>
        <taxon>Halomonadaceae</taxon>
        <taxon>Halomonas</taxon>
    </lineage>
</organism>
<dbReference type="PROSITE" id="PS00211">
    <property type="entry name" value="ABC_TRANSPORTER_1"/>
    <property type="match status" value="1"/>
</dbReference>
<feature type="transmembrane region" description="Helical" evidence="8">
    <location>
        <begin position="257"/>
        <end position="281"/>
    </location>
</feature>
<dbReference type="InterPro" id="IPR017871">
    <property type="entry name" value="ABC_transporter-like_CS"/>
</dbReference>
<dbReference type="PANTHER" id="PTHR43394:SF1">
    <property type="entry name" value="ATP-BINDING CASSETTE SUB-FAMILY B MEMBER 10, MITOCHONDRIAL"/>
    <property type="match status" value="1"/>
</dbReference>
<dbReference type="PROSITE" id="PS50893">
    <property type="entry name" value="ABC_TRANSPORTER_2"/>
    <property type="match status" value="1"/>
</dbReference>
<feature type="transmembrane region" description="Helical" evidence="8">
    <location>
        <begin position="293"/>
        <end position="318"/>
    </location>
</feature>
<keyword evidence="12" id="KW-1185">Reference proteome</keyword>
<evidence type="ECO:0000256" key="4">
    <source>
        <dbReference type="ARBA" id="ARBA00022840"/>
    </source>
</evidence>
<evidence type="ECO:0000256" key="7">
    <source>
        <dbReference type="SAM" id="Coils"/>
    </source>
</evidence>
<dbReference type="InterPro" id="IPR003439">
    <property type="entry name" value="ABC_transporter-like_ATP-bd"/>
</dbReference>
<keyword evidence="3" id="KW-0547">Nucleotide-binding</keyword>
<sequence length="580" mass="62422">MSLTTHDGSWWRVLRPWLRLLDQRRGRLVRGAVLMALTLISAIGLLALSGWFITATALAGLSLAAGLAITLDVYVPGGGIRFFAVSRTASRYVERLYNHDTVLRLLADLRARLFGVLSGLDGQALSRRRASDWLNRLTADIDTLDSLYLRLLAPALVALVAILLLAGFLAVFSLPVAASVLVVLLTGWLWLTLGQARRGMVSSRRQVEDLEQLRGRLIEQLQGLAELEAYGSLATHRARLFDIEARLYRDQRLLGRLVALGNALVVLLVSLGALVALWMAARAWTAGLIDGPLMVMMPLAVLAINEALAALPAAFTWFGATFGAAERLNGLEAQSGSDEMPAPSCGQEMVGALAVELRDATLHYPGAPRPALQHLTLSVSPGERLALCGASGSGKSSVAGLLTRQLKPGSGECDLGGVSVARWDEDTLHRRVALLTQQTDLFDDTLATNLRLADPEADEAQLWQVLAMVDLADWARSLPQALATRVGEGGRQVSGGQARRISLARVLLRDPDLVILDEPFAGLDADTAARLAGRLDPWLAGRTVIYLVHQLGEVVDPPGIDRCLTLRDGRLCTNGQDVSG</sequence>
<dbReference type="InterPro" id="IPR027417">
    <property type="entry name" value="P-loop_NTPase"/>
</dbReference>
<dbReference type="Pfam" id="PF00664">
    <property type="entry name" value="ABC_membrane"/>
    <property type="match status" value="1"/>
</dbReference>
<dbReference type="Gene3D" id="1.20.1560.10">
    <property type="entry name" value="ABC transporter type 1, transmembrane domain"/>
    <property type="match status" value="1"/>
</dbReference>
<feature type="domain" description="ABC transporter" evidence="9">
    <location>
        <begin position="357"/>
        <end position="578"/>
    </location>
</feature>
<dbReference type="InterPro" id="IPR003593">
    <property type="entry name" value="AAA+_ATPase"/>
</dbReference>
<proteinExistence type="predicted"/>
<evidence type="ECO:0000259" key="9">
    <source>
        <dbReference type="PROSITE" id="PS50893"/>
    </source>
</evidence>
<dbReference type="Pfam" id="PF00005">
    <property type="entry name" value="ABC_tran"/>
    <property type="match status" value="1"/>
</dbReference>
<dbReference type="InterPro" id="IPR036640">
    <property type="entry name" value="ABC1_TM_sf"/>
</dbReference>
<reference evidence="11" key="1">
    <citation type="submission" date="2022-05" db="EMBL/GenBank/DDBJ databases">
        <title>Halomonas geminus sp. nov. and Halomonas llamarensis sp. nov. isolated from high-altitude salars of the Atacama Desert.</title>
        <authorList>
            <person name="Hintersatz C."/>
            <person name="Rojas L.A."/>
            <person name="Wei T.-S."/>
            <person name="Kutschke S."/>
            <person name="Lehmann F."/>
            <person name="Jain R."/>
            <person name="Pollmann K."/>
        </authorList>
    </citation>
    <scope>NUCLEOTIDE SEQUENCE</scope>
    <source>
        <strain evidence="11">ATCH28</strain>
    </source>
</reference>
<dbReference type="SUPFAM" id="SSF52540">
    <property type="entry name" value="P-loop containing nucleoside triphosphate hydrolases"/>
    <property type="match status" value="1"/>
</dbReference>
<feature type="transmembrane region" description="Helical" evidence="8">
    <location>
        <begin position="28"/>
        <end position="53"/>
    </location>
</feature>
<evidence type="ECO:0000256" key="8">
    <source>
        <dbReference type="SAM" id="Phobius"/>
    </source>
</evidence>
<evidence type="ECO:0000256" key="6">
    <source>
        <dbReference type="ARBA" id="ARBA00023136"/>
    </source>
</evidence>
<evidence type="ECO:0000313" key="12">
    <source>
        <dbReference type="Proteomes" id="UP001165369"/>
    </source>
</evidence>
<dbReference type="PROSITE" id="PS50929">
    <property type="entry name" value="ABC_TM1F"/>
    <property type="match status" value="1"/>
</dbReference>
<gene>
    <name evidence="11" type="primary">cydC</name>
    <name evidence="11" type="ORF">M8009_01260</name>
</gene>
<dbReference type="InterPro" id="IPR014223">
    <property type="entry name" value="ABC_CydC/D"/>
</dbReference>
<comment type="subcellular location">
    <subcellularLocation>
        <location evidence="1">Cell membrane</location>
        <topology evidence="1">Multi-pass membrane protein</topology>
    </subcellularLocation>
</comment>
<dbReference type="PANTHER" id="PTHR43394">
    <property type="entry name" value="ATP-DEPENDENT PERMEASE MDL1, MITOCHONDRIAL"/>
    <property type="match status" value="1"/>
</dbReference>
<evidence type="ECO:0000256" key="1">
    <source>
        <dbReference type="ARBA" id="ARBA00004651"/>
    </source>
</evidence>
<name>A0ABT0SWQ6_9GAMM</name>
<accession>A0ABT0SWQ6</accession>
<feature type="coiled-coil region" evidence="7">
    <location>
        <begin position="200"/>
        <end position="227"/>
    </location>
</feature>
<dbReference type="InterPro" id="IPR011527">
    <property type="entry name" value="ABC1_TM_dom"/>
</dbReference>
<feature type="transmembrane region" description="Helical" evidence="8">
    <location>
        <begin position="147"/>
        <end position="170"/>
    </location>
</feature>
<keyword evidence="7" id="KW-0175">Coiled coil</keyword>
<evidence type="ECO:0000256" key="5">
    <source>
        <dbReference type="ARBA" id="ARBA00022989"/>
    </source>
</evidence>
<feature type="domain" description="ABC transmembrane type-1" evidence="10">
    <location>
        <begin position="31"/>
        <end position="316"/>
    </location>
</feature>
<dbReference type="InterPro" id="IPR039421">
    <property type="entry name" value="Type_1_exporter"/>
</dbReference>